<dbReference type="EMBL" id="JAAGYR010000005">
    <property type="protein sequence ID" value="NEN75458.1"/>
    <property type="molecule type" value="Genomic_DNA"/>
</dbReference>
<dbReference type="Proteomes" id="UP000477651">
    <property type="component" value="Unassembled WGS sequence"/>
</dbReference>
<comment type="caution">
    <text evidence="1">The sequence shown here is derived from an EMBL/GenBank/DDBJ whole genome shotgun (WGS) entry which is preliminary data.</text>
</comment>
<gene>
    <name evidence="1" type="ORF">F9B74_03835</name>
</gene>
<accession>A0A6L9Y6P6</accession>
<keyword evidence="2" id="KW-1185">Reference proteome</keyword>
<evidence type="ECO:0000313" key="2">
    <source>
        <dbReference type="Proteomes" id="UP000477651"/>
    </source>
</evidence>
<name>A0A6L9Y6P6_9BURK</name>
<evidence type="ECO:0000313" key="1">
    <source>
        <dbReference type="EMBL" id="NEN75458.1"/>
    </source>
</evidence>
<proteinExistence type="predicted"/>
<protein>
    <submittedName>
        <fullName evidence="1">Uncharacterized protein</fullName>
    </submittedName>
</protein>
<reference evidence="1 2" key="1">
    <citation type="submission" date="2020-02" db="EMBL/GenBank/DDBJ databases">
        <title>Pelistega sp. NLN82 were isolated from wild rodents of the Hainan Island.</title>
        <authorList>
            <person name="Niu N."/>
            <person name="Zhou J."/>
        </authorList>
    </citation>
    <scope>NUCLEOTIDE SEQUENCE [LARGE SCALE GENOMIC DNA]</scope>
    <source>
        <strain evidence="1 2">NLN82</strain>
    </source>
</reference>
<sequence>MNLYEIIKNIDNYNVEDTIFSEEPWNIYSPSIVIHEDENKPSTYVHKNISWKYSW</sequence>
<dbReference type="RefSeq" id="WP_163764120.1">
    <property type="nucleotide sequence ID" value="NZ_JAAGYR010000005.1"/>
</dbReference>
<dbReference type="AlphaFoldDB" id="A0A6L9Y6P6"/>
<organism evidence="1 2">
    <name type="scientific">Pelistega ratti</name>
    <dbReference type="NCBI Taxonomy" id="2652177"/>
    <lineage>
        <taxon>Bacteria</taxon>
        <taxon>Pseudomonadati</taxon>
        <taxon>Pseudomonadota</taxon>
        <taxon>Betaproteobacteria</taxon>
        <taxon>Burkholderiales</taxon>
        <taxon>Alcaligenaceae</taxon>
        <taxon>Pelistega</taxon>
    </lineage>
</organism>